<feature type="signal peptide" evidence="4">
    <location>
        <begin position="1"/>
        <end position="21"/>
    </location>
</feature>
<gene>
    <name evidence="6" type="ORF">DSCA_38250</name>
</gene>
<dbReference type="InterPro" id="IPR011330">
    <property type="entry name" value="Glyco_hydro/deAcase_b/a-brl"/>
</dbReference>
<accession>A0A5K7YND9</accession>
<dbReference type="InterPro" id="IPR051398">
    <property type="entry name" value="Polysacch_Deacetylase"/>
</dbReference>
<dbReference type="PANTHER" id="PTHR34216:SF3">
    <property type="entry name" value="POLY-BETA-1,6-N-ACETYL-D-GLUCOSAMINE N-DEACETYLASE"/>
    <property type="match status" value="1"/>
</dbReference>
<organism evidence="6 7">
    <name type="scientific">Desulfosarcina alkanivorans</name>
    <dbReference type="NCBI Taxonomy" id="571177"/>
    <lineage>
        <taxon>Bacteria</taxon>
        <taxon>Pseudomonadati</taxon>
        <taxon>Thermodesulfobacteriota</taxon>
        <taxon>Desulfobacteria</taxon>
        <taxon>Desulfobacterales</taxon>
        <taxon>Desulfosarcinaceae</taxon>
        <taxon>Desulfosarcina</taxon>
    </lineage>
</organism>
<dbReference type="EMBL" id="AP021874">
    <property type="protein sequence ID" value="BBO69895.1"/>
    <property type="molecule type" value="Genomic_DNA"/>
</dbReference>
<dbReference type="CDD" id="cd10918">
    <property type="entry name" value="CE4_NodB_like_5s_6s"/>
    <property type="match status" value="1"/>
</dbReference>
<feature type="domain" description="NodB homology" evidence="5">
    <location>
        <begin position="152"/>
        <end position="325"/>
    </location>
</feature>
<name>A0A5K7YND9_9BACT</name>
<dbReference type="InterPro" id="IPR002509">
    <property type="entry name" value="NODB_dom"/>
</dbReference>
<feature type="region of interest" description="Disordered" evidence="3">
    <location>
        <begin position="16"/>
        <end position="40"/>
    </location>
</feature>
<dbReference type="GO" id="GO:0016810">
    <property type="term" value="F:hydrolase activity, acting on carbon-nitrogen (but not peptide) bonds"/>
    <property type="evidence" value="ECO:0007669"/>
    <property type="project" value="InterPro"/>
</dbReference>
<evidence type="ECO:0000313" key="7">
    <source>
        <dbReference type="Proteomes" id="UP000427906"/>
    </source>
</evidence>
<dbReference type="PANTHER" id="PTHR34216">
    <property type="match status" value="1"/>
</dbReference>
<comment type="subcellular location">
    <subcellularLocation>
        <location evidence="1">Secreted</location>
    </subcellularLocation>
</comment>
<dbReference type="GO" id="GO:0005975">
    <property type="term" value="P:carbohydrate metabolic process"/>
    <property type="evidence" value="ECO:0007669"/>
    <property type="project" value="InterPro"/>
</dbReference>
<reference evidence="6 7" key="1">
    <citation type="submission" date="2019-11" db="EMBL/GenBank/DDBJ databases">
        <title>Comparative genomics of hydrocarbon-degrading Desulfosarcina strains.</title>
        <authorList>
            <person name="Watanabe M."/>
            <person name="Kojima H."/>
            <person name="Fukui M."/>
        </authorList>
    </citation>
    <scope>NUCLEOTIDE SEQUENCE [LARGE SCALE GENOMIC DNA]</scope>
    <source>
        <strain evidence="6 7">PL12</strain>
    </source>
</reference>
<dbReference type="Pfam" id="PF01522">
    <property type="entry name" value="Polysacc_deac_1"/>
    <property type="match status" value="1"/>
</dbReference>
<sequence>MQVTACLLTLATGLPPSSLHAETTGEPPAPDRPLLVRPRQGDTPASIARRYLNDAARGWMIEEYNDSDTLSGGGAVIAPVAPFRLGGLTPDGYQTVPVLAYTDVGDTPNNGRQVSRSAFGRQMNWLKTEGFTAITPGQLVNFMEFTDQLPRRSVLITFDTASRRLYEIGIPILNEHGFTATVFLATSEVGAKGAMSWEQVKQLADKGFTIACRGRSGRSLTRRPQGQSFAAYFKSVETELRLAREAIEARLGTPCRFLAYPHGRTSRLVSAMAAKIGFSAAFSRQPGDNPFFSDRFGIHRTVIDSRTSPEQFGKKLTTLIKADLN</sequence>
<protein>
    <recommendedName>
        <fullName evidence="5">NodB homology domain-containing protein</fullName>
    </recommendedName>
</protein>
<evidence type="ECO:0000256" key="1">
    <source>
        <dbReference type="ARBA" id="ARBA00004613"/>
    </source>
</evidence>
<keyword evidence="7" id="KW-1185">Reference proteome</keyword>
<proteinExistence type="predicted"/>
<evidence type="ECO:0000256" key="2">
    <source>
        <dbReference type="ARBA" id="ARBA00022729"/>
    </source>
</evidence>
<feature type="chain" id="PRO_5024308086" description="NodB homology domain-containing protein" evidence="4">
    <location>
        <begin position="22"/>
        <end position="325"/>
    </location>
</feature>
<dbReference type="Gene3D" id="3.20.20.370">
    <property type="entry name" value="Glycoside hydrolase/deacetylase"/>
    <property type="match status" value="1"/>
</dbReference>
<dbReference type="KEGG" id="dalk:DSCA_38250"/>
<evidence type="ECO:0000313" key="6">
    <source>
        <dbReference type="EMBL" id="BBO69895.1"/>
    </source>
</evidence>
<dbReference type="AlphaFoldDB" id="A0A5K7YND9"/>
<dbReference type="Proteomes" id="UP000427906">
    <property type="component" value="Chromosome"/>
</dbReference>
<evidence type="ECO:0000256" key="3">
    <source>
        <dbReference type="SAM" id="MobiDB-lite"/>
    </source>
</evidence>
<evidence type="ECO:0000259" key="5">
    <source>
        <dbReference type="PROSITE" id="PS51677"/>
    </source>
</evidence>
<dbReference type="PROSITE" id="PS51677">
    <property type="entry name" value="NODB"/>
    <property type="match status" value="1"/>
</dbReference>
<dbReference type="GO" id="GO:0005576">
    <property type="term" value="C:extracellular region"/>
    <property type="evidence" value="ECO:0007669"/>
    <property type="project" value="UniProtKB-SubCell"/>
</dbReference>
<dbReference type="SUPFAM" id="SSF88713">
    <property type="entry name" value="Glycoside hydrolase/deacetylase"/>
    <property type="match status" value="1"/>
</dbReference>
<evidence type="ECO:0000256" key="4">
    <source>
        <dbReference type="SAM" id="SignalP"/>
    </source>
</evidence>
<keyword evidence="2 4" id="KW-0732">Signal</keyword>